<accession>X1PF83</accession>
<dbReference type="InterPro" id="IPR036523">
    <property type="entry name" value="SurE-like_sf"/>
</dbReference>
<comment type="caution">
    <text evidence="1">The sequence shown here is derived from an EMBL/GenBank/DDBJ whole genome shotgun (WGS) entry which is preliminary data.</text>
</comment>
<dbReference type="GO" id="GO:0016787">
    <property type="term" value="F:hydrolase activity"/>
    <property type="evidence" value="ECO:0007669"/>
    <property type="project" value="InterPro"/>
</dbReference>
<gene>
    <name evidence="1" type="ORF">S06H3_61670</name>
</gene>
<dbReference type="EMBL" id="BARV01040489">
    <property type="protein sequence ID" value="GAI54503.1"/>
    <property type="molecule type" value="Genomic_DNA"/>
</dbReference>
<evidence type="ECO:0000313" key="1">
    <source>
        <dbReference type="EMBL" id="GAI54503.1"/>
    </source>
</evidence>
<reference evidence="1" key="1">
    <citation type="journal article" date="2014" name="Front. Microbiol.">
        <title>High frequency of phylogenetically diverse reductive dehalogenase-homologous genes in deep subseafloor sedimentary metagenomes.</title>
        <authorList>
            <person name="Kawai M."/>
            <person name="Futagami T."/>
            <person name="Toyoda A."/>
            <person name="Takaki Y."/>
            <person name="Nishi S."/>
            <person name="Hori S."/>
            <person name="Arai W."/>
            <person name="Tsubouchi T."/>
            <person name="Morono Y."/>
            <person name="Uchiyama I."/>
            <person name="Ito T."/>
            <person name="Fujiyama A."/>
            <person name="Inagaki F."/>
            <person name="Takami H."/>
        </authorList>
    </citation>
    <scope>NUCLEOTIDE SEQUENCE</scope>
    <source>
        <strain evidence="1">Expedition CK06-06</strain>
    </source>
</reference>
<sequence>MIEKDDPRGLPYLWLWGEMKKTFPEGTDTWAVKHKNGISITPIGLNLHEKTDQSLNLSYFIQEQVKDILT</sequence>
<dbReference type="AlphaFoldDB" id="X1PF83"/>
<dbReference type="SUPFAM" id="SSF64167">
    <property type="entry name" value="SurE-like"/>
    <property type="match status" value="1"/>
</dbReference>
<proteinExistence type="predicted"/>
<organism evidence="1">
    <name type="scientific">marine sediment metagenome</name>
    <dbReference type="NCBI Taxonomy" id="412755"/>
    <lineage>
        <taxon>unclassified sequences</taxon>
        <taxon>metagenomes</taxon>
        <taxon>ecological metagenomes</taxon>
    </lineage>
</organism>
<name>X1PF83_9ZZZZ</name>
<protein>
    <submittedName>
        <fullName evidence="1">Uncharacterized protein</fullName>
    </submittedName>
</protein>
<dbReference type="Gene3D" id="3.40.1210.10">
    <property type="entry name" value="Survival protein SurE-like phosphatase/nucleotidase"/>
    <property type="match status" value="1"/>
</dbReference>